<name>A0A9N9FCW2_9GLOM</name>
<dbReference type="SUPFAM" id="SSF57850">
    <property type="entry name" value="RING/U-box"/>
    <property type="match status" value="1"/>
</dbReference>
<protein>
    <recommendedName>
        <fullName evidence="3">RING-type E3 ubiquitin transferase</fullName>
        <ecNumber evidence="3">2.3.2.27</ecNumber>
    </recommendedName>
</protein>
<evidence type="ECO:0000256" key="3">
    <source>
        <dbReference type="ARBA" id="ARBA00012483"/>
    </source>
</evidence>
<sequence length="222" mass="24056">MNQTNLRTEAESMVNANSVSTSESEADKCTPQSEDFEEIAGISSQSRVSDSYSLGKGELRRRNTTTVATRRTSTSIDTGTPAGPSSASKDQQNTLAEKGSSSTTESGTHGNSSEYECNICWPCLHQWLEQQSQNPLCPICKAGCGKDKVIPIYGRGKEAKDPRLNSTIPNRPAGQRPEPQRDPNQPGIPFFSGTTFHSATFGHHFSFSATFSIFPTLLGAQF</sequence>
<comment type="pathway">
    <text evidence="2">Protein modification; protein ubiquitination.</text>
</comment>
<feature type="compositionally biased region" description="Polar residues" evidence="6">
    <location>
        <begin position="42"/>
        <end position="52"/>
    </location>
</feature>
<keyword evidence="4" id="KW-0808">Transferase</keyword>
<feature type="compositionally biased region" description="Low complexity" evidence="6">
    <location>
        <begin position="97"/>
        <end position="112"/>
    </location>
</feature>
<dbReference type="InterPro" id="IPR045103">
    <property type="entry name" value="RNF5/RNF185-like"/>
</dbReference>
<feature type="region of interest" description="Disordered" evidence="6">
    <location>
        <begin position="1"/>
        <end position="112"/>
    </location>
</feature>
<dbReference type="GO" id="GO:0006511">
    <property type="term" value="P:ubiquitin-dependent protein catabolic process"/>
    <property type="evidence" value="ECO:0007669"/>
    <property type="project" value="InterPro"/>
</dbReference>
<dbReference type="EMBL" id="CAJVPI010000355">
    <property type="protein sequence ID" value="CAG8524272.1"/>
    <property type="molecule type" value="Genomic_DNA"/>
</dbReference>
<feature type="compositionally biased region" description="Polar residues" evidence="6">
    <location>
        <begin position="14"/>
        <end position="23"/>
    </location>
</feature>
<evidence type="ECO:0000256" key="6">
    <source>
        <dbReference type="SAM" id="MobiDB-lite"/>
    </source>
</evidence>
<dbReference type="PANTHER" id="PTHR12313">
    <property type="entry name" value="E3 UBIQUITIN-PROTEIN LIGASE RNF5-RELATED"/>
    <property type="match status" value="1"/>
</dbReference>
<evidence type="ECO:0000256" key="4">
    <source>
        <dbReference type="ARBA" id="ARBA00022679"/>
    </source>
</evidence>
<proteinExistence type="predicted"/>
<comment type="catalytic activity">
    <reaction evidence="1">
        <text>S-ubiquitinyl-[E2 ubiquitin-conjugating enzyme]-L-cysteine + [acceptor protein]-L-lysine = [E2 ubiquitin-conjugating enzyme]-L-cysteine + N(6)-ubiquitinyl-[acceptor protein]-L-lysine.</text>
        <dbReference type="EC" id="2.3.2.27"/>
    </reaction>
</comment>
<dbReference type="EC" id="2.3.2.27" evidence="3"/>
<feature type="compositionally biased region" description="Polar residues" evidence="6">
    <location>
        <begin position="75"/>
        <end position="95"/>
    </location>
</feature>
<gene>
    <name evidence="7" type="ORF">PBRASI_LOCUS3789</name>
</gene>
<evidence type="ECO:0000256" key="2">
    <source>
        <dbReference type="ARBA" id="ARBA00004906"/>
    </source>
</evidence>
<dbReference type="OrthoDB" id="6270329at2759"/>
<organism evidence="7 8">
    <name type="scientific">Paraglomus brasilianum</name>
    <dbReference type="NCBI Taxonomy" id="144538"/>
    <lineage>
        <taxon>Eukaryota</taxon>
        <taxon>Fungi</taxon>
        <taxon>Fungi incertae sedis</taxon>
        <taxon>Mucoromycota</taxon>
        <taxon>Glomeromycotina</taxon>
        <taxon>Glomeromycetes</taxon>
        <taxon>Paraglomerales</taxon>
        <taxon>Paraglomeraceae</taxon>
        <taxon>Paraglomus</taxon>
    </lineage>
</organism>
<comment type="caution">
    <text evidence="7">The sequence shown here is derived from an EMBL/GenBank/DDBJ whole genome shotgun (WGS) entry which is preliminary data.</text>
</comment>
<accession>A0A9N9FCW2</accession>
<feature type="region of interest" description="Disordered" evidence="6">
    <location>
        <begin position="156"/>
        <end position="188"/>
    </location>
</feature>
<dbReference type="Proteomes" id="UP000789739">
    <property type="component" value="Unassembled WGS sequence"/>
</dbReference>
<dbReference type="GO" id="GO:0005783">
    <property type="term" value="C:endoplasmic reticulum"/>
    <property type="evidence" value="ECO:0007669"/>
    <property type="project" value="InterPro"/>
</dbReference>
<feature type="non-terminal residue" evidence="7">
    <location>
        <position position="222"/>
    </location>
</feature>
<dbReference type="GO" id="GO:0061630">
    <property type="term" value="F:ubiquitin protein ligase activity"/>
    <property type="evidence" value="ECO:0007669"/>
    <property type="project" value="UniProtKB-EC"/>
</dbReference>
<keyword evidence="5" id="KW-0833">Ubl conjugation pathway</keyword>
<keyword evidence="8" id="KW-1185">Reference proteome</keyword>
<evidence type="ECO:0000256" key="5">
    <source>
        <dbReference type="ARBA" id="ARBA00022786"/>
    </source>
</evidence>
<reference evidence="7" key="1">
    <citation type="submission" date="2021-06" db="EMBL/GenBank/DDBJ databases">
        <authorList>
            <person name="Kallberg Y."/>
            <person name="Tangrot J."/>
            <person name="Rosling A."/>
        </authorList>
    </citation>
    <scope>NUCLEOTIDE SEQUENCE</scope>
    <source>
        <strain evidence="7">BR232B</strain>
    </source>
</reference>
<feature type="compositionally biased region" description="Low complexity" evidence="6">
    <location>
        <begin position="64"/>
        <end position="74"/>
    </location>
</feature>
<evidence type="ECO:0000313" key="7">
    <source>
        <dbReference type="EMBL" id="CAG8524272.1"/>
    </source>
</evidence>
<dbReference type="AlphaFoldDB" id="A0A9N9FCW2"/>
<evidence type="ECO:0000313" key="8">
    <source>
        <dbReference type="Proteomes" id="UP000789739"/>
    </source>
</evidence>
<evidence type="ECO:0000256" key="1">
    <source>
        <dbReference type="ARBA" id="ARBA00000900"/>
    </source>
</evidence>